<feature type="region of interest" description="Disordered" evidence="1">
    <location>
        <begin position="116"/>
        <end position="139"/>
    </location>
</feature>
<keyword evidence="3" id="KW-1185">Reference proteome</keyword>
<accession>A0A6A3AX47</accession>
<feature type="region of interest" description="Disordered" evidence="1">
    <location>
        <begin position="235"/>
        <end position="279"/>
    </location>
</feature>
<organism evidence="2 3">
    <name type="scientific">Hibiscus syriacus</name>
    <name type="common">Rose of Sharon</name>
    <dbReference type="NCBI Taxonomy" id="106335"/>
    <lineage>
        <taxon>Eukaryota</taxon>
        <taxon>Viridiplantae</taxon>
        <taxon>Streptophyta</taxon>
        <taxon>Embryophyta</taxon>
        <taxon>Tracheophyta</taxon>
        <taxon>Spermatophyta</taxon>
        <taxon>Magnoliopsida</taxon>
        <taxon>eudicotyledons</taxon>
        <taxon>Gunneridae</taxon>
        <taxon>Pentapetalae</taxon>
        <taxon>rosids</taxon>
        <taxon>malvids</taxon>
        <taxon>Malvales</taxon>
        <taxon>Malvaceae</taxon>
        <taxon>Malvoideae</taxon>
        <taxon>Hibiscus</taxon>
    </lineage>
</organism>
<gene>
    <name evidence="2" type="ORF">F3Y22_tig00110365pilonHSYRG00141</name>
</gene>
<proteinExistence type="predicted"/>
<dbReference type="GO" id="GO:0000502">
    <property type="term" value="C:proteasome complex"/>
    <property type="evidence" value="ECO:0007669"/>
    <property type="project" value="UniProtKB-KW"/>
</dbReference>
<evidence type="ECO:0000256" key="1">
    <source>
        <dbReference type="SAM" id="MobiDB-lite"/>
    </source>
</evidence>
<name>A0A6A3AX47_HIBSY</name>
<protein>
    <submittedName>
        <fullName evidence="2">Proteasome subunit alpha type-5-A isoform 1</fullName>
    </submittedName>
</protein>
<feature type="region of interest" description="Disordered" evidence="1">
    <location>
        <begin position="316"/>
        <end position="352"/>
    </location>
</feature>
<dbReference type="Proteomes" id="UP000436088">
    <property type="component" value="Unassembled WGS sequence"/>
</dbReference>
<feature type="region of interest" description="Disordered" evidence="1">
    <location>
        <begin position="374"/>
        <end position="400"/>
    </location>
</feature>
<evidence type="ECO:0000313" key="2">
    <source>
        <dbReference type="EMBL" id="KAE8707987.1"/>
    </source>
</evidence>
<comment type="caution">
    <text evidence="2">The sequence shown here is derived from an EMBL/GenBank/DDBJ whole genome shotgun (WGS) entry which is preliminary data.</text>
</comment>
<evidence type="ECO:0000313" key="3">
    <source>
        <dbReference type="Proteomes" id="UP000436088"/>
    </source>
</evidence>
<dbReference type="AlphaFoldDB" id="A0A6A3AX47"/>
<feature type="compositionally biased region" description="Polar residues" evidence="1">
    <location>
        <begin position="241"/>
        <end position="279"/>
    </location>
</feature>
<dbReference type="PANTHER" id="PTHR31471:SF3">
    <property type="entry name" value="OS11G0616300 PROTEIN"/>
    <property type="match status" value="1"/>
</dbReference>
<feature type="compositionally biased region" description="Polar residues" evidence="1">
    <location>
        <begin position="378"/>
        <end position="400"/>
    </location>
</feature>
<dbReference type="PANTHER" id="PTHR31471">
    <property type="entry name" value="OS02G0116800 PROTEIN"/>
    <property type="match status" value="1"/>
</dbReference>
<sequence length="418" mass="46143">MDLASPEYFQAPLLFSNGEPAMESNDNPFSDTFSDPLCKLNLKETSEFVKSFPMSGLDVSTQRRRVGVYSDTTKRGVYEAPSTPGRPVFSFSGGGGGRKSFPSKWDDAEKWLISSSSSHDSPALAIRPPPAQSSKVAKQSDNFKQGQFFSEKSRVTEENVSKVVSSFKGSVSLGHHGSVDVFLKDKFTDEIEPILPDFRCSEPSREGFLFQNSASETMKDAGTDVFHEVKHKDAGTEMTPLGSSMTSRCHTPCKSSSPVRHNTPANRSGPLNSADSNSSNSTIDILQMQECHLAKLQLVRAGEVFRIRELLHGKKRKGLNVPKRGSKNPSLGEPSKCKSRSSIKKARGENPKDEIKTRGEINERMMIVHRKAEEWRASAQQQHTEQMQKPNNAPTINQSNSNFSGNISCGCLPCNNRY</sequence>
<keyword evidence="2" id="KW-0647">Proteasome</keyword>
<reference evidence="2" key="1">
    <citation type="submission" date="2019-09" db="EMBL/GenBank/DDBJ databases">
        <title>Draft genome information of white flower Hibiscus syriacus.</title>
        <authorList>
            <person name="Kim Y.-M."/>
        </authorList>
    </citation>
    <scope>NUCLEOTIDE SEQUENCE [LARGE SCALE GENOMIC DNA]</scope>
    <source>
        <strain evidence="2">YM2019G1</strain>
    </source>
</reference>
<dbReference type="EMBL" id="VEPZ02000952">
    <property type="protein sequence ID" value="KAE8707987.1"/>
    <property type="molecule type" value="Genomic_DNA"/>
</dbReference>